<evidence type="ECO:0000313" key="4">
    <source>
        <dbReference type="Proteomes" id="UP000694287"/>
    </source>
</evidence>
<comment type="caution">
    <text evidence="3">The sequence shown here is derived from an EMBL/GenBank/DDBJ whole genome shotgun (WGS) entry which is preliminary data.</text>
</comment>
<feature type="compositionally biased region" description="Low complexity" evidence="1">
    <location>
        <begin position="629"/>
        <end position="639"/>
    </location>
</feature>
<gene>
    <name evidence="3" type="ORF">I4I81_29875</name>
</gene>
<feature type="region of interest" description="Disordered" evidence="1">
    <location>
        <begin position="371"/>
        <end position="404"/>
    </location>
</feature>
<feature type="transmembrane region" description="Helical" evidence="2">
    <location>
        <begin position="221"/>
        <end position="239"/>
    </location>
</feature>
<dbReference type="EMBL" id="JADQDK010000001">
    <property type="protein sequence ID" value="MBW0138442.1"/>
    <property type="molecule type" value="Genomic_DNA"/>
</dbReference>
<feature type="transmembrane region" description="Helical" evidence="2">
    <location>
        <begin position="306"/>
        <end position="330"/>
    </location>
</feature>
<feature type="region of interest" description="Disordered" evidence="1">
    <location>
        <begin position="427"/>
        <end position="708"/>
    </location>
</feature>
<keyword evidence="2" id="KW-1133">Transmembrane helix</keyword>
<feature type="transmembrane region" description="Helical" evidence="2">
    <location>
        <begin position="164"/>
        <end position="183"/>
    </location>
</feature>
<feature type="transmembrane region" description="Helical" evidence="2">
    <location>
        <begin position="246"/>
        <end position="265"/>
    </location>
</feature>
<protein>
    <submittedName>
        <fullName evidence="3">Uncharacterized protein</fullName>
    </submittedName>
</protein>
<organism evidence="3 4">
    <name type="scientific">Pseudonocardia abyssalis</name>
    <dbReference type="NCBI Taxonomy" id="2792008"/>
    <lineage>
        <taxon>Bacteria</taxon>
        <taxon>Bacillati</taxon>
        <taxon>Actinomycetota</taxon>
        <taxon>Actinomycetes</taxon>
        <taxon>Pseudonocardiales</taxon>
        <taxon>Pseudonocardiaceae</taxon>
        <taxon>Pseudonocardia</taxon>
    </lineage>
</organism>
<name>A0ABS6V1Q6_9PSEU</name>
<evidence type="ECO:0000256" key="2">
    <source>
        <dbReference type="SAM" id="Phobius"/>
    </source>
</evidence>
<proteinExistence type="predicted"/>
<keyword evidence="2" id="KW-0472">Membrane</keyword>
<feature type="compositionally biased region" description="Pro residues" evidence="1">
    <location>
        <begin position="601"/>
        <end position="612"/>
    </location>
</feature>
<dbReference type="Pfam" id="PF19590">
    <property type="entry name" value="TrbL_3"/>
    <property type="match status" value="1"/>
</dbReference>
<feature type="transmembrane region" description="Helical" evidence="2">
    <location>
        <begin position="131"/>
        <end position="152"/>
    </location>
</feature>
<dbReference type="InterPro" id="IPR045782">
    <property type="entry name" value="TrbL_3"/>
</dbReference>
<evidence type="ECO:0000313" key="3">
    <source>
        <dbReference type="EMBL" id="MBW0138442.1"/>
    </source>
</evidence>
<accession>A0ABS6V1Q6</accession>
<evidence type="ECO:0000256" key="1">
    <source>
        <dbReference type="SAM" id="MobiDB-lite"/>
    </source>
</evidence>
<feature type="compositionally biased region" description="Gly residues" evidence="1">
    <location>
        <begin position="388"/>
        <end position="399"/>
    </location>
</feature>
<sequence>MPFCEDGLPVVECLAPTPAPVPTFLPPDVAPAPTGDPVPAPCEGFGCLPDVPAPGVDPGAVGGPAPGAEAAEEPCGFTDLGGCVSNAINAFFRGVVTAALNPLLDLLSNTLLTTPELDTLPGLAELWSNSWQILLACYGLLVLVAAIVIMSFESLQTRYTAKEIAPRIVVGFLAGALSLWVATRAVEVTNGLSRAVMAGGVDPADAGQALRDITLGSLNDGIFVLFVGVFLIGMLLALLVGYVIRVALTVILVAGAPLALMFHALPQTEHIAYWWWKALGGCLAIQVVQSLTLITAMRVLLAPGGFTLFGTTENGLVNLLVACALMYVLYKIPFWVLGSIRGGGGGRSLIGSLVRGFIAYKTFGLLSGRGGKGGGGPAANRGGRGRGGRAGGGGTGDGSGDAYANVRADSEGQYMLPLSGLRRVRAARRPSGDTPPAPQAGGAGQGRQLALPLGEDWPENRPVLGRDGQYRLPIDVPRRARTPSTPPGTPDRSSATPGPAPRRRRSGVQLELPLDPYQGNRPGRDGQYPLPLDGVHRVRRAPAPTPPAPPRRTSGPRPRQLELPFDPYRDNRPDRAGQYPLPLDDLRRVPRRPATTASPTPAVPPAPAPVRPAAPRSGGQQLRLPIGLPTPIRPAATPAPAAPAPRPPARRRGGATGTTPAPRPGAAAPARDEPGPPPASATPPARRTPPPARRPRRSRPADPTGGTS</sequence>
<keyword evidence="2" id="KW-0812">Transmembrane</keyword>
<dbReference type="Proteomes" id="UP000694287">
    <property type="component" value="Unassembled WGS sequence"/>
</dbReference>
<reference evidence="3 4" key="1">
    <citation type="submission" date="2020-11" db="EMBL/GenBank/DDBJ databases">
        <title>Pseudonocardia abyssalis sp. nov. and Pseudonocardia oceani sp. nov., description and phylogenomic analysis of two novel actinomycetes isolated from the deep Southern Ocean.</title>
        <authorList>
            <person name="Parra J."/>
        </authorList>
    </citation>
    <scope>NUCLEOTIDE SEQUENCE [LARGE SCALE GENOMIC DNA]</scope>
    <source>
        <strain evidence="3 4">KRD-168</strain>
    </source>
</reference>
<dbReference type="RefSeq" id="WP_218616487.1">
    <property type="nucleotide sequence ID" value="NZ_JADQDK010000001.1"/>
</dbReference>
<keyword evidence="4" id="KW-1185">Reference proteome</keyword>
<feature type="transmembrane region" description="Helical" evidence="2">
    <location>
        <begin position="271"/>
        <end position="294"/>
    </location>
</feature>
<feature type="compositionally biased region" description="Pro residues" evidence="1">
    <location>
        <begin position="675"/>
        <end position="692"/>
    </location>
</feature>
<feature type="compositionally biased region" description="Low complexity" evidence="1">
    <location>
        <begin position="657"/>
        <end position="669"/>
    </location>
</feature>